<name>A0ABQ1L9M1_9PROT</name>
<evidence type="ECO:0000256" key="1">
    <source>
        <dbReference type="ARBA" id="ARBA00008769"/>
    </source>
</evidence>
<dbReference type="InterPro" id="IPR052932">
    <property type="entry name" value="OprB_Porin"/>
</dbReference>
<protein>
    <submittedName>
        <fullName evidence="3">Porin</fullName>
    </submittedName>
</protein>
<dbReference type="EMBL" id="BMCH01000001">
    <property type="protein sequence ID" value="GGC20053.1"/>
    <property type="molecule type" value="Genomic_DNA"/>
</dbReference>
<organism evidence="3 4">
    <name type="scientific">Asaia siamensis</name>
    <dbReference type="NCBI Taxonomy" id="110479"/>
    <lineage>
        <taxon>Bacteria</taxon>
        <taxon>Pseudomonadati</taxon>
        <taxon>Pseudomonadota</taxon>
        <taxon>Alphaproteobacteria</taxon>
        <taxon>Acetobacterales</taxon>
        <taxon>Acetobacteraceae</taxon>
        <taxon>Asaia</taxon>
    </lineage>
</organism>
<evidence type="ECO:0000313" key="4">
    <source>
        <dbReference type="Proteomes" id="UP000637769"/>
    </source>
</evidence>
<dbReference type="Gene3D" id="2.40.160.180">
    <property type="entry name" value="Carbohydrate-selective porin OprB"/>
    <property type="match status" value="1"/>
</dbReference>
<accession>A0ABQ1L9M1</accession>
<evidence type="ECO:0000313" key="3">
    <source>
        <dbReference type="EMBL" id="GGC20053.1"/>
    </source>
</evidence>
<dbReference type="InterPro" id="IPR007049">
    <property type="entry name" value="Carb-sel_porin_OprB"/>
</dbReference>
<dbReference type="InterPro" id="IPR038673">
    <property type="entry name" value="OprB_sf"/>
</dbReference>
<dbReference type="PANTHER" id="PTHR37944:SF1">
    <property type="entry name" value="PORIN B"/>
    <property type="match status" value="1"/>
</dbReference>
<dbReference type="Proteomes" id="UP000637769">
    <property type="component" value="Unassembled WGS sequence"/>
</dbReference>
<comment type="similarity">
    <text evidence="1 2">Belongs to the OprB family.</text>
</comment>
<reference evidence="4" key="1">
    <citation type="journal article" date="2019" name="Int. J. Syst. Evol. Microbiol.">
        <title>The Global Catalogue of Microorganisms (GCM) 10K type strain sequencing project: providing services to taxonomists for standard genome sequencing and annotation.</title>
        <authorList>
            <consortium name="The Broad Institute Genomics Platform"/>
            <consortium name="The Broad Institute Genome Sequencing Center for Infectious Disease"/>
            <person name="Wu L."/>
            <person name="Ma J."/>
        </authorList>
    </citation>
    <scope>NUCLEOTIDE SEQUENCE [LARGE SCALE GENOMIC DNA]</scope>
    <source>
        <strain evidence="4">CCM 7132</strain>
    </source>
</reference>
<keyword evidence="4" id="KW-1185">Reference proteome</keyword>
<sequence>MTCHARIELKMFWLILLAVALTTPSAVAGKMLTGLPALREKGVAFHVQNTNEMQAMLNDPAPSHEKGVGNVGIVTYGSDIDWERLAGLSGVSTHIVLASGYGTPTSRKFGDHLTPSQATYGGVGNVVIHLVSAYIERSMFYDHLNAAVGRMTFLSDFSANPLYCNFMNAAFCGNPRAASDNTAHAAFPTATWGARFRVQISEALQLQSGVYFTQAASQYALSQMRSGFKFNGATIDGEAIPLELAWEPHMGRGGTLPGHYKLGAVYDTAPHSSLFEDHDGEVLGLTGAPARVVNGSWSAWVLADQQLLHFAGRGPDAGLTILASAYWNNPRTALRAAQYSVGFMVRGLIRQRPQDMIAINLAYTRIAHHVTHAQRLRAALQKPGDGSPFPVQREALIIEALYQIHLIRGITVAPDLQYYIHPNAQHDLRNQWMLGVKTQIEFI</sequence>
<dbReference type="Pfam" id="PF04966">
    <property type="entry name" value="OprB"/>
    <property type="match status" value="1"/>
</dbReference>
<proteinExistence type="inferred from homology"/>
<evidence type="ECO:0000256" key="2">
    <source>
        <dbReference type="RuleBase" id="RU363072"/>
    </source>
</evidence>
<dbReference type="PANTHER" id="PTHR37944">
    <property type="entry name" value="PORIN B"/>
    <property type="match status" value="1"/>
</dbReference>
<dbReference type="RefSeq" id="WP_188424658.1">
    <property type="nucleotide sequence ID" value="NZ_BMCH01000001.1"/>
</dbReference>
<comment type="caution">
    <text evidence="3">The sequence shown here is derived from an EMBL/GenBank/DDBJ whole genome shotgun (WGS) entry which is preliminary data.</text>
</comment>
<gene>
    <name evidence="3" type="primary">quiX</name>
    <name evidence="3" type="ORF">GCM10007207_01630</name>
</gene>